<dbReference type="EMBL" id="JADBEE010000002">
    <property type="protein sequence ID" value="MBE1515722.1"/>
    <property type="molecule type" value="Genomic_DNA"/>
</dbReference>
<keyword evidence="3" id="KW-1185">Reference proteome</keyword>
<evidence type="ECO:0000313" key="2">
    <source>
        <dbReference type="EMBL" id="MBE1515722.1"/>
    </source>
</evidence>
<gene>
    <name evidence="2" type="ORF">H4W26_002514</name>
</gene>
<evidence type="ECO:0000313" key="3">
    <source>
        <dbReference type="Proteomes" id="UP000636579"/>
    </source>
</evidence>
<dbReference type="RefSeq" id="WP_192592521.1">
    <property type="nucleotide sequence ID" value="NZ_JADBEE010000002.1"/>
</dbReference>
<reference evidence="2 3" key="1">
    <citation type="submission" date="2020-10" db="EMBL/GenBank/DDBJ databases">
        <title>Sequencing the genomes of 1000 actinobacteria strains.</title>
        <authorList>
            <person name="Klenk H.-P."/>
        </authorList>
    </citation>
    <scope>NUCLEOTIDE SEQUENCE [LARGE SCALE GENOMIC DNA]</scope>
    <source>
        <strain evidence="2 3">DSM 15474</strain>
    </source>
</reference>
<organism evidence="2 3">
    <name type="scientific">Nesterenkonia halotolerans</name>
    <dbReference type="NCBI Taxonomy" id="225325"/>
    <lineage>
        <taxon>Bacteria</taxon>
        <taxon>Bacillati</taxon>
        <taxon>Actinomycetota</taxon>
        <taxon>Actinomycetes</taxon>
        <taxon>Micrococcales</taxon>
        <taxon>Micrococcaceae</taxon>
        <taxon>Nesterenkonia</taxon>
    </lineage>
</organism>
<dbReference type="Proteomes" id="UP000636579">
    <property type="component" value="Unassembled WGS sequence"/>
</dbReference>
<keyword evidence="1" id="KW-0812">Transmembrane</keyword>
<feature type="transmembrane region" description="Helical" evidence="1">
    <location>
        <begin position="61"/>
        <end position="82"/>
    </location>
</feature>
<keyword evidence="1" id="KW-1133">Transmembrane helix</keyword>
<name>A0ABR9J9P2_9MICC</name>
<evidence type="ECO:0000256" key="1">
    <source>
        <dbReference type="SAM" id="Phobius"/>
    </source>
</evidence>
<accession>A0ABR9J9P2</accession>
<comment type="caution">
    <text evidence="2">The sequence shown here is derived from an EMBL/GenBank/DDBJ whole genome shotgun (WGS) entry which is preliminary data.</text>
</comment>
<proteinExistence type="predicted"/>
<keyword evidence="1" id="KW-0472">Membrane</keyword>
<feature type="transmembrane region" description="Helical" evidence="1">
    <location>
        <begin position="36"/>
        <end position="54"/>
    </location>
</feature>
<protein>
    <submittedName>
        <fullName evidence="2">Uncharacterized protein</fullName>
    </submittedName>
</protein>
<sequence length="87" mass="9298">MHRRRLTAALVSMGLAVVSPVVIWDWNDDGALASPWLLAAPFACGLIGAAFALWGRSIGLAVLSVMVGFVVLPVWIFIVYVFEALAA</sequence>